<dbReference type="EMBL" id="CAJNOH010000076">
    <property type="protein sequence ID" value="CAF0844097.1"/>
    <property type="molecule type" value="Genomic_DNA"/>
</dbReference>
<evidence type="ECO:0000313" key="1">
    <source>
        <dbReference type="EMBL" id="CAF0844097.1"/>
    </source>
</evidence>
<organism evidence="1 2">
    <name type="scientific">Rotaria sordida</name>
    <dbReference type="NCBI Taxonomy" id="392033"/>
    <lineage>
        <taxon>Eukaryota</taxon>
        <taxon>Metazoa</taxon>
        <taxon>Spiralia</taxon>
        <taxon>Gnathifera</taxon>
        <taxon>Rotifera</taxon>
        <taxon>Eurotatoria</taxon>
        <taxon>Bdelloidea</taxon>
        <taxon>Philodinida</taxon>
        <taxon>Philodinidae</taxon>
        <taxon>Rotaria</taxon>
    </lineage>
</organism>
<proteinExistence type="predicted"/>
<accession>A0A813VXG6</accession>
<sequence length="194" mass="22446">MTDNKDIVRSYLQDRSTCQHSNTSTKTKKLREINMTFENDYTNRNDSIIIPLFTSKDGEKQLYRSISNDTHCFNVINYQIPHSQTTPILNLALENSTKKQDKQPMFPKLTPKLNTSVKTFPILTSRSISSSVDNKSSMPTIRTSLKSMPSSPTKIANDQYEKYIDFKKLIILFNAYWFGNITIKQKKINKIYLS</sequence>
<name>A0A813VXG6_9BILA</name>
<evidence type="ECO:0000313" key="2">
    <source>
        <dbReference type="Proteomes" id="UP000663854"/>
    </source>
</evidence>
<comment type="caution">
    <text evidence="1">The sequence shown here is derived from an EMBL/GenBank/DDBJ whole genome shotgun (WGS) entry which is preliminary data.</text>
</comment>
<protein>
    <submittedName>
        <fullName evidence="1">Uncharacterized protein</fullName>
    </submittedName>
</protein>
<dbReference type="AlphaFoldDB" id="A0A813VXG6"/>
<dbReference type="Proteomes" id="UP000663854">
    <property type="component" value="Unassembled WGS sequence"/>
</dbReference>
<gene>
    <name evidence="1" type="ORF">PYM288_LOCUS6719</name>
</gene>
<reference evidence="1" key="1">
    <citation type="submission" date="2021-02" db="EMBL/GenBank/DDBJ databases">
        <authorList>
            <person name="Nowell W R."/>
        </authorList>
    </citation>
    <scope>NUCLEOTIDE SEQUENCE</scope>
</reference>